<comment type="caution">
    <text evidence="1">The sequence shown here is derived from an EMBL/GenBank/DDBJ whole genome shotgun (WGS) entry which is preliminary data.</text>
</comment>
<name>A0AAE1L7Z4_9NEOP</name>
<protein>
    <submittedName>
        <fullName evidence="1">Signal recognition particle subunit SRP68</fullName>
    </submittedName>
</protein>
<evidence type="ECO:0000313" key="2">
    <source>
        <dbReference type="Proteomes" id="UP001219518"/>
    </source>
</evidence>
<dbReference type="EMBL" id="JAHWGI010000142">
    <property type="protein sequence ID" value="KAK3910041.1"/>
    <property type="molecule type" value="Genomic_DNA"/>
</dbReference>
<organism evidence="1 2">
    <name type="scientific">Frankliniella fusca</name>
    <dbReference type="NCBI Taxonomy" id="407009"/>
    <lineage>
        <taxon>Eukaryota</taxon>
        <taxon>Metazoa</taxon>
        <taxon>Ecdysozoa</taxon>
        <taxon>Arthropoda</taxon>
        <taxon>Hexapoda</taxon>
        <taxon>Insecta</taxon>
        <taxon>Pterygota</taxon>
        <taxon>Neoptera</taxon>
        <taxon>Paraneoptera</taxon>
        <taxon>Thysanoptera</taxon>
        <taxon>Terebrantia</taxon>
        <taxon>Thripoidea</taxon>
        <taxon>Thripidae</taxon>
        <taxon>Frankliniella</taxon>
    </lineage>
</organism>
<proteinExistence type="predicted"/>
<gene>
    <name evidence="1" type="ORF">KUF71_020050</name>
</gene>
<evidence type="ECO:0000313" key="1">
    <source>
        <dbReference type="EMBL" id="KAK3910041.1"/>
    </source>
</evidence>
<reference evidence="1" key="1">
    <citation type="submission" date="2021-07" db="EMBL/GenBank/DDBJ databases">
        <authorList>
            <person name="Catto M.A."/>
            <person name="Jacobson A."/>
            <person name="Kennedy G."/>
            <person name="Labadie P."/>
            <person name="Hunt B.G."/>
            <person name="Srinivasan R."/>
        </authorList>
    </citation>
    <scope>NUCLEOTIDE SEQUENCE</scope>
    <source>
        <strain evidence="1">PL_HMW_Pooled</strain>
        <tissue evidence="1">Head</tissue>
    </source>
</reference>
<reference evidence="1" key="2">
    <citation type="journal article" date="2023" name="BMC Genomics">
        <title>Pest status, molecular evolution, and epigenetic factors derived from the genome assembly of Frankliniella fusca, a thysanopteran phytovirus vector.</title>
        <authorList>
            <person name="Catto M.A."/>
            <person name="Labadie P.E."/>
            <person name="Jacobson A.L."/>
            <person name="Kennedy G.G."/>
            <person name="Srinivasan R."/>
            <person name="Hunt B.G."/>
        </authorList>
    </citation>
    <scope>NUCLEOTIDE SEQUENCE</scope>
    <source>
        <strain evidence="1">PL_HMW_Pooled</strain>
    </source>
</reference>
<sequence>MDILYAPFFPPGAEILLRNKVREHHEMFVDTFNEHLRPIHHALIHYWRHVRAVGPLVHTSTKRYESKNREGKIAAYSTESRVNIIVTLMIKNQLKLAYQLLSKSNFDLNFVSVARSNCPARIVPHFQVFSQDLNIRENDRVSCAKFVEYGGTKYFIDSVVVHGLTEVTPKFDKIESLVIHGNSELHFILKDMDVVAFNNHFHAYEVVENGNIV</sequence>
<dbReference type="Proteomes" id="UP001219518">
    <property type="component" value="Unassembled WGS sequence"/>
</dbReference>
<keyword evidence="2" id="KW-1185">Reference proteome</keyword>
<dbReference type="AlphaFoldDB" id="A0AAE1L7Z4"/>
<accession>A0AAE1L7Z4</accession>